<reference evidence="4 5" key="1">
    <citation type="submission" date="2018-01" db="EMBL/GenBank/DDBJ databases">
        <title>Saezia sanguinis gen. nov., sp. nov., in the order Burkholderiales isolated from human blood.</title>
        <authorList>
            <person name="Medina-Pascual M.J."/>
            <person name="Valdezate S."/>
            <person name="Monzon S."/>
            <person name="Cuesta I."/>
            <person name="Carrasco G."/>
            <person name="Villalon P."/>
            <person name="Saez-Nieto J.A."/>
        </authorList>
    </citation>
    <scope>NUCLEOTIDE SEQUENCE [LARGE SCALE GENOMIC DNA]</scope>
    <source>
        <strain evidence="4 5">CNM695-12</strain>
    </source>
</reference>
<dbReference type="CDD" id="cd08497">
    <property type="entry name" value="MbnE-like"/>
    <property type="match status" value="1"/>
</dbReference>
<comment type="caution">
    <text evidence="4">The sequence shown here is derived from an EMBL/GenBank/DDBJ whole genome shotgun (WGS) entry which is preliminary data.</text>
</comment>
<dbReference type="Proteomes" id="UP000286947">
    <property type="component" value="Unassembled WGS sequence"/>
</dbReference>
<evidence type="ECO:0000313" key="5">
    <source>
        <dbReference type="Proteomes" id="UP000286947"/>
    </source>
</evidence>
<dbReference type="InterPro" id="IPR030678">
    <property type="entry name" value="Peptide/Ni-bd"/>
</dbReference>
<dbReference type="PIRSF" id="PIRSF002741">
    <property type="entry name" value="MppA"/>
    <property type="match status" value="1"/>
</dbReference>
<accession>A0A433SG25</accession>
<name>A0A433SG25_9BURK</name>
<keyword evidence="2" id="KW-1133">Transmembrane helix</keyword>
<dbReference type="Gene3D" id="3.10.105.10">
    <property type="entry name" value="Dipeptide-binding Protein, Domain 3"/>
    <property type="match status" value="1"/>
</dbReference>
<dbReference type="InterPro" id="IPR000914">
    <property type="entry name" value="SBP_5_dom"/>
</dbReference>
<evidence type="ECO:0000256" key="2">
    <source>
        <dbReference type="SAM" id="Phobius"/>
    </source>
</evidence>
<dbReference type="SUPFAM" id="SSF53850">
    <property type="entry name" value="Periplasmic binding protein-like II"/>
    <property type="match status" value="1"/>
</dbReference>
<dbReference type="GO" id="GO:0043190">
    <property type="term" value="C:ATP-binding cassette (ABC) transporter complex"/>
    <property type="evidence" value="ECO:0007669"/>
    <property type="project" value="InterPro"/>
</dbReference>
<organism evidence="4 5">
    <name type="scientific">Saezia sanguinis</name>
    <dbReference type="NCBI Taxonomy" id="1965230"/>
    <lineage>
        <taxon>Bacteria</taxon>
        <taxon>Pseudomonadati</taxon>
        <taxon>Pseudomonadota</taxon>
        <taxon>Betaproteobacteria</taxon>
        <taxon>Burkholderiales</taxon>
        <taxon>Saeziaceae</taxon>
        <taxon>Saezia</taxon>
    </lineage>
</organism>
<dbReference type="InterPro" id="IPR039424">
    <property type="entry name" value="SBP_5"/>
</dbReference>
<keyword evidence="2" id="KW-0812">Transmembrane</keyword>
<evidence type="ECO:0000259" key="3">
    <source>
        <dbReference type="Pfam" id="PF00496"/>
    </source>
</evidence>
<dbReference type="AlphaFoldDB" id="A0A433SG25"/>
<keyword evidence="5" id="KW-1185">Reference proteome</keyword>
<dbReference type="GO" id="GO:0030288">
    <property type="term" value="C:outer membrane-bounded periplasmic space"/>
    <property type="evidence" value="ECO:0007669"/>
    <property type="project" value="TreeGrafter"/>
</dbReference>
<dbReference type="GO" id="GO:1904680">
    <property type="term" value="F:peptide transmembrane transporter activity"/>
    <property type="evidence" value="ECO:0007669"/>
    <property type="project" value="TreeGrafter"/>
</dbReference>
<evidence type="ECO:0000256" key="1">
    <source>
        <dbReference type="ARBA" id="ARBA00022729"/>
    </source>
</evidence>
<feature type="transmembrane region" description="Helical" evidence="2">
    <location>
        <begin position="6"/>
        <end position="31"/>
    </location>
</feature>
<sequence>MGAMQFNQMIIAVLNPMFSQIGCLPCILYGLNRSLKYGFSLRGRGKILVRSIARCFLRFCGVVGAAVFLLWQPAWAAHGYAQWGDLKYPAGFSHFDYVNPQAPKGGELVLVSNLRVSTFDKYNPFSLKGTAPAYMSQLVFESLLTSSLDEPGSAYGLLADDVEVAPDKTWVRFHINPKARFSNGDPVLAQDVIHSYNMLISNDASPAYRTMLEQVAGVRSTDERTVYFDLKEFNRELPITIGSLPVFSHKWGEGVTFGDIRLQEPIASGPYKIGSVVYGKDITYVRDPNYWGWGLNVQVGQYNFDRITVRIYKDSTVKLEAFKAGEFDFMQEFSAGNWAKLYHGRRFDSGDVVKREFENRLPYGFQGYILNSRKPQYSDARVRQALNLAYDFEWMNQALFFGSYKRISSYFGNSDFEAKGMPSADELVLLQSLQAEYGKEQLPDAVLYEPAPVQPVTAPPPHSLRENLKRARDLLAQAGWTYRDGALRNAQGEPFVMEYLDSQEGGGRVHAAWARALEKLGIQFKLRTVDFSLYQMRLDQFNFDVTTIRMGGSTVPGKELYELYGSKAADMPHSANWWGIRNPVIDELINRLVNAQDKAEAVAAGRALDRMLLHGAYSVLQFYSSNYRVAYDASKLALPDTIPGYYQVEGWVMGTWWAKSSEGVQTAGPEN</sequence>
<dbReference type="Gene3D" id="3.40.190.10">
    <property type="entry name" value="Periplasmic binding protein-like II"/>
    <property type="match status" value="1"/>
</dbReference>
<keyword evidence="1" id="KW-0732">Signal</keyword>
<dbReference type="PANTHER" id="PTHR30290:SF64">
    <property type="entry name" value="ABC TRANSPORTER PERIPLASMIC BINDING PROTEIN"/>
    <property type="match status" value="1"/>
</dbReference>
<dbReference type="GO" id="GO:0042884">
    <property type="term" value="P:microcin transport"/>
    <property type="evidence" value="ECO:0007669"/>
    <property type="project" value="TreeGrafter"/>
</dbReference>
<evidence type="ECO:0000313" key="4">
    <source>
        <dbReference type="EMBL" id="RUS67707.1"/>
    </source>
</evidence>
<dbReference type="GO" id="GO:0015833">
    <property type="term" value="P:peptide transport"/>
    <property type="evidence" value="ECO:0007669"/>
    <property type="project" value="TreeGrafter"/>
</dbReference>
<feature type="domain" description="Solute-binding protein family 5" evidence="3">
    <location>
        <begin position="156"/>
        <end position="568"/>
    </location>
</feature>
<keyword evidence="2" id="KW-0472">Membrane</keyword>
<gene>
    <name evidence="4" type="primary">appA</name>
    <name evidence="4" type="ORF">CUZ56_00183</name>
</gene>
<feature type="transmembrane region" description="Helical" evidence="2">
    <location>
        <begin position="52"/>
        <end position="71"/>
    </location>
</feature>
<proteinExistence type="predicted"/>
<dbReference type="PANTHER" id="PTHR30290">
    <property type="entry name" value="PERIPLASMIC BINDING COMPONENT OF ABC TRANSPORTER"/>
    <property type="match status" value="1"/>
</dbReference>
<protein>
    <submittedName>
        <fullName evidence="4">Oligopeptide-binding protein AppA</fullName>
    </submittedName>
</protein>
<dbReference type="Pfam" id="PF00496">
    <property type="entry name" value="SBP_bac_5"/>
    <property type="match status" value="1"/>
</dbReference>
<dbReference type="EMBL" id="PQSP01000001">
    <property type="protein sequence ID" value="RUS67707.1"/>
    <property type="molecule type" value="Genomic_DNA"/>
</dbReference>